<dbReference type="EMBL" id="AEIJ01000419">
    <property type="status" value="NOT_ANNOTATED_CDS"/>
    <property type="molecule type" value="Genomic_DNA"/>
</dbReference>
<keyword evidence="5" id="KW-1185">Reference proteome</keyword>
<dbReference type="GO" id="GO:0000398">
    <property type="term" value="P:mRNA splicing, via spliceosome"/>
    <property type="evidence" value="ECO:0007669"/>
    <property type="project" value="TreeGrafter"/>
</dbReference>
<sequence>MVQFDYKGEKGFGHVIEGVDDTTERDKDGDKLRDYTGGEKGEEFKRYFAHEIIGNLLGLEARRWRKPRRVDTRKNEERVRAFRKGYDAYDWTKMLTRTSEVGRAAGVVRKG</sequence>
<name>U5HAT1_USTV1</name>
<proteinExistence type="inferred from homology"/>
<protein>
    <recommendedName>
        <fullName evidence="2">Cwf19-like protein C-terminal domain-containing protein</fullName>
    </recommendedName>
</protein>
<dbReference type="AlphaFoldDB" id="U5HAT1"/>
<evidence type="ECO:0000313" key="4">
    <source>
        <dbReference type="EnsemblFungi" id="MVLG_04298T0"/>
    </source>
</evidence>
<evidence type="ECO:0000259" key="2">
    <source>
        <dbReference type="Pfam" id="PF04676"/>
    </source>
</evidence>
<reference evidence="3 5" key="3">
    <citation type="journal article" date="2015" name="BMC Genomics">
        <title>Sex and parasites: genomic and transcriptomic analysis of Microbotryum lychnidis-dioicae, the biotrophic and plant-castrating anther smut fungus.</title>
        <authorList>
            <person name="Perlin M.H."/>
            <person name="Amselem J."/>
            <person name="Fontanillas E."/>
            <person name="Toh S.S."/>
            <person name="Chen Z."/>
            <person name="Goldberg J."/>
            <person name="Duplessis S."/>
            <person name="Henrissat B."/>
            <person name="Young S."/>
            <person name="Zeng Q."/>
            <person name="Aguileta G."/>
            <person name="Petit E."/>
            <person name="Badouin H."/>
            <person name="Andrews J."/>
            <person name="Razeeq D."/>
            <person name="Gabaldon T."/>
            <person name="Quesneville H."/>
            <person name="Giraud T."/>
            <person name="Hood M.E."/>
            <person name="Schultz D.J."/>
            <person name="Cuomo C.A."/>
        </authorList>
    </citation>
    <scope>NUCLEOTIDE SEQUENCE [LARGE SCALE GENOMIC DNA]</scope>
    <source>
        <strain evidence="3">P1A1 Lamole</strain>
        <strain evidence="5">p1A1 Lamole</strain>
    </source>
</reference>
<dbReference type="HOGENOM" id="CLU_2160299_0_0_1"/>
<dbReference type="Pfam" id="PF04676">
    <property type="entry name" value="CwfJ_C_2"/>
    <property type="match status" value="1"/>
</dbReference>
<evidence type="ECO:0000313" key="5">
    <source>
        <dbReference type="Proteomes" id="UP000017200"/>
    </source>
</evidence>
<organism evidence="3">
    <name type="scientific">Microbotryum lychnidis-dioicae (strain p1A1 Lamole / MvSl-1064)</name>
    <name type="common">Anther smut fungus</name>
    <dbReference type="NCBI Taxonomy" id="683840"/>
    <lineage>
        <taxon>Eukaryota</taxon>
        <taxon>Fungi</taxon>
        <taxon>Dikarya</taxon>
        <taxon>Basidiomycota</taxon>
        <taxon>Pucciniomycotina</taxon>
        <taxon>Microbotryomycetes</taxon>
        <taxon>Microbotryales</taxon>
        <taxon>Microbotryaceae</taxon>
        <taxon>Microbotryum</taxon>
    </lineage>
</organism>
<dbReference type="InterPro" id="IPR006767">
    <property type="entry name" value="Cwf19-like_C_dom-2"/>
</dbReference>
<reference evidence="4" key="4">
    <citation type="submission" date="2015-06" db="UniProtKB">
        <authorList>
            <consortium name="EnsemblFungi"/>
        </authorList>
    </citation>
    <scope>IDENTIFICATION</scope>
</reference>
<evidence type="ECO:0000313" key="3">
    <source>
        <dbReference type="EMBL" id="KDE05265.1"/>
    </source>
</evidence>
<reference evidence="5" key="1">
    <citation type="submission" date="2010-11" db="EMBL/GenBank/DDBJ databases">
        <title>The genome sequence of Microbotryum violaceum strain p1A1 Lamole.</title>
        <authorList>
            <person name="Cuomo C."/>
            <person name="Perlin M."/>
            <person name="Young S.K."/>
            <person name="Zeng Q."/>
            <person name="Gargeya S."/>
            <person name="Alvarado L."/>
            <person name="Berlin A."/>
            <person name="Chapman S.B."/>
            <person name="Chen Z."/>
            <person name="Freedman E."/>
            <person name="Gellesch M."/>
            <person name="Goldberg J."/>
            <person name="Griggs A."/>
            <person name="Gujja S."/>
            <person name="Heilman E."/>
            <person name="Heiman D."/>
            <person name="Howarth C."/>
            <person name="Mehta T."/>
            <person name="Neiman D."/>
            <person name="Pearson M."/>
            <person name="Roberts A."/>
            <person name="Saif S."/>
            <person name="Shea T."/>
            <person name="Shenoy N."/>
            <person name="Sisk P."/>
            <person name="Stolte C."/>
            <person name="Sykes S."/>
            <person name="White J."/>
            <person name="Yandava C."/>
            <person name="Haas B."/>
            <person name="Nusbaum C."/>
            <person name="Birren B."/>
        </authorList>
    </citation>
    <scope>NUCLEOTIDE SEQUENCE [LARGE SCALE GENOMIC DNA]</scope>
    <source>
        <strain evidence="5">p1A1 Lamole</strain>
    </source>
</reference>
<dbReference type="EnsemblFungi" id="MVLG_04298T0">
    <property type="protein sequence ID" value="MVLG_04298T0"/>
    <property type="gene ID" value="MVLG_04298"/>
</dbReference>
<comment type="similarity">
    <text evidence="1">Belongs to the CWF19 family.</text>
</comment>
<accession>U5HAT1</accession>
<dbReference type="PANTHER" id="PTHR12072:SF5">
    <property type="entry name" value="CWF19-LIKE PROTEIN 2"/>
    <property type="match status" value="1"/>
</dbReference>
<dbReference type="STRING" id="683840.U5HAT1"/>
<feature type="domain" description="Cwf19-like protein C-terminal" evidence="2">
    <location>
        <begin position="1"/>
        <end position="92"/>
    </location>
</feature>
<dbReference type="PANTHER" id="PTHR12072">
    <property type="entry name" value="CWF19, CELL CYCLE CONTROL PROTEIN"/>
    <property type="match status" value="1"/>
</dbReference>
<evidence type="ECO:0000256" key="1">
    <source>
        <dbReference type="ARBA" id="ARBA00006795"/>
    </source>
</evidence>
<dbReference type="EMBL" id="GL541689">
    <property type="protein sequence ID" value="KDE05265.1"/>
    <property type="molecule type" value="Genomic_DNA"/>
</dbReference>
<dbReference type="InParanoid" id="U5HAT1"/>
<dbReference type="InterPro" id="IPR040194">
    <property type="entry name" value="Cwf19-like"/>
</dbReference>
<dbReference type="OrthoDB" id="1109245at2759"/>
<dbReference type="Proteomes" id="UP000017200">
    <property type="component" value="Unassembled WGS sequence"/>
</dbReference>
<gene>
    <name evidence="3" type="ORF">MVLG_04298</name>
</gene>
<dbReference type="GO" id="GO:0071014">
    <property type="term" value="C:post-mRNA release spliceosomal complex"/>
    <property type="evidence" value="ECO:0007669"/>
    <property type="project" value="TreeGrafter"/>
</dbReference>
<reference evidence="3" key="2">
    <citation type="submission" date="2010-11" db="EMBL/GenBank/DDBJ databases">
        <authorList>
            <consortium name="The Broad Institute Genome Sequencing Platform"/>
            <person name="Earl A."/>
            <person name="Ward D."/>
            <person name="Feldgarden M."/>
            <person name="Gevers D."/>
            <person name="Butler R."/>
            <person name="Young S.K."/>
            <person name="Zeng Q."/>
            <person name="Gargeya S."/>
            <person name="Fitzgerald M."/>
            <person name="Haas B."/>
            <person name="Abouelleil A."/>
            <person name="Alvarado L."/>
            <person name="Arachchi H.M."/>
            <person name="Berlin A."/>
            <person name="Brown A."/>
            <person name="Chapman S.B."/>
            <person name="Chen Z."/>
            <person name="Dunbar C."/>
            <person name="Freedman E."/>
            <person name="Gearin G."/>
            <person name="Gellesch M."/>
            <person name="Goldberg J."/>
            <person name="Griggs A."/>
            <person name="Gujja S."/>
            <person name="Heilman E."/>
            <person name="Heiman D."/>
            <person name="Howarth C."/>
            <person name="Larson L."/>
            <person name="Lui A."/>
            <person name="MacDonald P.J.P."/>
            <person name="Mehta T."/>
            <person name="Montmayeur A."/>
            <person name="Murphy C."/>
            <person name="Neiman D."/>
            <person name="Pearson M."/>
            <person name="Priest M."/>
            <person name="Roberts A."/>
            <person name="Saif S."/>
            <person name="Shea T."/>
            <person name="Shenoy N."/>
            <person name="Sisk P."/>
            <person name="Stolte C."/>
            <person name="Sykes S."/>
            <person name="White J."/>
            <person name="Yandava C."/>
            <person name="Wortman J."/>
            <person name="Nusbaum C."/>
            <person name="Birren B."/>
        </authorList>
    </citation>
    <scope>NUCLEOTIDE SEQUENCE</scope>
    <source>
        <strain evidence="3">P1A1 Lamole</strain>
    </source>
</reference>